<dbReference type="SMART" id="SM00342">
    <property type="entry name" value="HTH_ARAC"/>
    <property type="match status" value="1"/>
</dbReference>
<gene>
    <name evidence="5" type="ORF">NCTC13071_02593</name>
</gene>
<evidence type="ECO:0000313" key="5">
    <source>
        <dbReference type="EMBL" id="VEH16555.1"/>
    </source>
</evidence>
<dbReference type="SUPFAM" id="SSF46689">
    <property type="entry name" value="Homeodomain-like"/>
    <property type="match status" value="1"/>
</dbReference>
<dbReference type="InterPro" id="IPR009057">
    <property type="entry name" value="Homeodomain-like_sf"/>
</dbReference>
<dbReference type="KEGG" id="poc:NCTC13071_02593"/>
<dbReference type="Pfam" id="PF12833">
    <property type="entry name" value="HTH_18"/>
    <property type="match status" value="1"/>
</dbReference>
<evidence type="ECO:0000313" key="6">
    <source>
        <dbReference type="Proteomes" id="UP000274578"/>
    </source>
</evidence>
<evidence type="ECO:0000256" key="3">
    <source>
        <dbReference type="ARBA" id="ARBA00023163"/>
    </source>
</evidence>
<dbReference type="EMBL" id="LR134384">
    <property type="protein sequence ID" value="VEH16555.1"/>
    <property type="molecule type" value="Genomic_DNA"/>
</dbReference>
<dbReference type="Proteomes" id="UP000274578">
    <property type="component" value="Chromosome 1"/>
</dbReference>
<keyword evidence="3" id="KW-0804">Transcription</keyword>
<reference evidence="5 6" key="1">
    <citation type="submission" date="2018-12" db="EMBL/GenBank/DDBJ databases">
        <authorList>
            <consortium name="Pathogen Informatics"/>
        </authorList>
    </citation>
    <scope>NUCLEOTIDE SEQUENCE [LARGE SCALE GENOMIC DNA]</scope>
    <source>
        <strain evidence="5 6">NCTC13071</strain>
    </source>
</reference>
<dbReference type="PANTHER" id="PTHR43280">
    <property type="entry name" value="ARAC-FAMILY TRANSCRIPTIONAL REGULATOR"/>
    <property type="match status" value="1"/>
</dbReference>
<sequence length="287" mass="33235">MKELTIGFLLETNKGSHIDEDLLLVNNIADLPRSNEPGRLDFLFFGMCTSGVGKYSLNTIDYVVLPKDILIVTPGDVTDNYSLSEDFKGIGIIMSKNFYREVILNVHELSSLFLFARNHPVCELETDEVNTVANYFSIIKQKLDNKAHLFRVETVKLLLQALIYDLSNAIYRIQKNDKHHSSRLEKIFFDYAKLVENHFRSERRVGWYAKQLNITPKYLSEAVKAISHRTPNEWIDYYTIHELRIMLKSTAKSIKEIAVELNFPNQSFMGKYFKDHVGVSPSEYRKV</sequence>
<name>A0A3S4TD40_9BACT</name>
<dbReference type="GeneID" id="85013318"/>
<dbReference type="PANTHER" id="PTHR43280:SF32">
    <property type="entry name" value="TRANSCRIPTIONAL REGULATORY PROTEIN"/>
    <property type="match status" value="1"/>
</dbReference>
<dbReference type="InterPro" id="IPR037923">
    <property type="entry name" value="HTH-like"/>
</dbReference>
<dbReference type="SUPFAM" id="SSF51215">
    <property type="entry name" value="Regulatory protein AraC"/>
    <property type="match status" value="1"/>
</dbReference>
<dbReference type="GO" id="GO:0043565">
    <property type="term" value="F:sequence-specific DNA binding"/>
    <property type="evidence" value="ECO:0007669"/>
    <property type="project" value="InterPro"/>
</dbReference>
<proteinExistence type="predicted"/>
<dbReference type="RefSeq" id="WP_018920580.1">
    <property type="nucleotide sequence ID" value="NZ_LR134384.1"/>
</dbReference>
<evidence type="ECO:0000256" key="2">
    <source>
        <dbReference type="ARBA" id="ARBA00023125"/>
    </source>
</evidence>
<protein>
    <submittedName>
        <fullName evidence="5">DNA-binding transcriptional regulator AraC</fullName>
    </submittedName>
</protein>
<keyword evidence="1" id="KW-0805">Transcription regulation</keyword>
<evidence type="ECO:0000256" key="1">
    <source>
        <dbReference type="ARBA" id="ARBA00023015"/>
    </source>
</evidence>
<organism evidence="5 6">
    <name type="scientific">Segatella oris</name>
    <dbReference type="NCBI Taxonomy" id="28135"/>
    <lineage>
        <taxon>Bacteria</taxon>
        <taxon>Pseudomonadati</taxon>
        <taxon>Bacteroidota</taxon>
        <taxon>Bacteroidia</taxon>
        <taxon>Bacteroidales</taxon>
        <taxon>Prevotellaceae</taxon>
        <taxon>Segatella</taxon>
    </lineage>
</organism>
<dbReference type="Gene3D" id="1.10.10.60">
    <property type="entry name" value="Homeodomain-like"/>
    <property type="match status" value="1"/>
</dbReference>
<accession>A0A3S4TD40</accession>
<feature type="domain" description="HTH araC/xylS-type" evidence="4">
    <location>
        <begin position="189"/>
        <end position="287"/>
    </location>
</feature>
<dbReference type="PROSITE" id="PS01124">
    <property type="entry name" value="HTH_ARAC_FAMILY_2"/>
    <property type="match status" value="1"/>
</dbReference>
<dbReference type="InterPro" id="IPR018060">
    <property type="entry name" value="HTH_AraC"/>
</dbReference>
<dbReference type="AlphaFoldDB" id="A0A3S4TD40"/>
<dbReference type="GO" id="GO:0003700">
    <property type="term" value="F:DNA-binding transcription factor activity"/>
    <property type="evidence" value="ECO:0007669"/>
    <property type="project" value="InterPro"/>
</dbReference>
<keyword evidence="2 5" id="KW-0238">DNA-binding</keyword>
<evidence type="ECO:0000259" key="4">
    <source>
        <dbReference type="PROSITE" id="PS01124"/>
    </source>
</evidence>